<sequence length="79" mass="8701">MATYRFHCTNGLECLLDAEGQRVRPGESIRRRAAQVAEGVRRRFGGDWSDWSVTVHDLEGRQVLLLPFGAEAAGMALAA</sequence>
<name>B8IK48_METNO</name>
<accession>B8IK48</accession>
<dbReference type="HOGENOM" id="CLU_167528_1_0_5"/>
<evidence type="ECO:0000313" key="2">
    <source>
        <dbReference type="EMBL" id="ACL60061.1"/>
    </source>
</evidence>
<dbReference type="EMBL" id="CP001349">
    <property type="protein sequence ID" value="ACL60061.1"/>
    <property type="molecule type" value="Genomic_DNA"/>
</dbReference>
<evidence type="ECO:0000313" key="3">
    <source>
        <dbReference type="Proteomes" id="UP000008207"/>
    </source>
</evidence>
<dbReference type="RefSeq" id="WP_015931676.1">
    <property type="nucleotide sequence ID" value="NC_011894.1"/>
</dbReference>
<evidence type="ECO:0000259" key="1">
    <source>
        <dbReference type="Pfam" id="PF21834"/>
    </source>
</evidence>
<dbReference type="Pfam" id="PF21834">
    <property type="entry name" value="DUF6894"/>
    <property type="match status" value="1"/>
</dbReference>
<gene>
    <name evidence="2" type="ordered locus">Mnod_5215</name>
</gene>
<dbReference type="AlphaFoldDB" id="B8IK48"/>
<dbReference type="Proteomes" id="UP000008207">
    <property type="component" value="Chromosome"/>
</dbReference>
<feature type="domain" description="DUF6894" evidence="1">
    <location>
        <begin position="4"/>
        <end position="68"/>
    </location>
</feature>
<organism evidence="2 3">
    <name type="scientific">Methylobacterium nodulans (strain LMG 21967 / CNCM I-2342 / ORS 2060)</name>
    <dbReference type="NCBI Taxonomy" id="460265"/>
    <lineage>
        <taxon>Bacteria</taxon>
        <taxon>Pseudomonadati</taxon>
        <taxon>Pseudomonadota</taxon>
        <taxon>Alphaproteobacteria</taxon>
        <taxon>Hyphomicrobiales</taxon>
        <taxon>Methylobacteriaceae</taxon>
        <taxon>Methylobacterium</taxon>
    </lineage>
</organism>
<protein>
    <recommendedName>
        <fullName evidence="1">DUF6894 domain-containing protein</fullName>
    </recommendedName>
</protein>
<keyword evidence="3" id="KW-1185">Reference proteome</keyword>
<proteinExistence type="predicted"/>
<reference evidence="2 3" key="1">
    <citation type="submission" date="2009-01" db="EMBL/GenBank/DDBJ databases">
        <title>Complete sequence of chromosome of Methylobacterium nodulans ORS 2060.</title>
        <authorList>
            <consortium name="US DOE Joint Genome Institute"/>
            <person name="Lucas S."/>
            <person name="Copeland A."/>
            <person name="Lapidus A."/>
            <person name="Glavina del Rio T."/>
            <person name="Dalin E."/>
            <person name="Tice H."/>
            <person name="Bruce D."/>
            <person name="Goodwin L."/>
            <person name="Pitluck S."/>
            <person name="Sims D."/>
            <person name="Brettin T."/>
            <person name="Detter J.C."/>
            <person name="Han C."/>
            <person name="Larimer F."/>
            <person name="Land M."/>
            <person name="Hauser L."/>
            <person name="Kyrpides N."/>
            <person name="Ivanova N."/>
            <person name="Marx C.J."/>
            <person name="Richardson P."/>
        </authorList>
    </citation>
    <scope>NUCLEOTIDE SEQUENCE [LARGE SCALE GENOMIC DNA]</scope>
    <source>
        <strain evidence="3">LMG 21967 / CNCM I-2342 / ORS 2060</strain>
    </source>
</reference>
<dbReference type="OrthoDB" id="8244332at2"/>
<dbReference type="KEGG" id="mno:Mnod_5215"/>
<dbReference type="InterPro" id="IPR054189">
    <property type="entry name" value="DUF6894"/>
</dbReference>
<dbReference type="eggNOG" id="ENOG5033H32">
    <property type="taxonomic scope" value="Bacteria"/>
</dbReference>